<dbReference type="Pfam" id="PF03995">
    <property type="entry name" value="Inhibitor_I36"/>
    <property type="match status" value="1"/>
</dbReference>
<dbReference type="SUPFAM" id="SSF49695">
    <property type="entry name" value="gamma-Crystallin-like"/>
    <property type="match status" value="1"/>
</dbReference>
<feature type="signal peptide" evidence="1">
    <location>
        <begin position="1"/>
        <end position="21"/>
    </location>
</feature>
<keyword evidence="1" id="KW-0732">Signal</keyword>
<dbReference type="Gene3D" id="2.60.20.10">
    <property type="entry name" value="Crystallins"/>
    <property type="match status" value="1"/>
</dbReference>
<protein>
    <submittedName>
        <fullName evidence="2">Peptidase inhibitor family I36 protein</fullName>
    </submittedName>
</protein>
<proteinExistence type="predicted"/>
<evidence type="ECO:0000313" key="2">
    <source>
        <dbReference type="EMBL" id="QWB27463.1"/>
    </source>
</evidence>
<dbReference type="EMBL" id="CP075896">
    <property type="protein sequence ID" value="QWB27463.1"/>
    <property type="molecule type" value="Genomic_DNA"/>
</dbReference>
<feature type="chain" id="PRO_5047270749" evidence="1">
    <location>
        <begin position="22"/>
        <end position="125"/>
    </location>
</feature>
<name>A0ABX8G1T3_9ACTN</name>
<dbReference type="RefSeq" id="WP_215123257.1">
    <property type="nucleotide sequence ID" value="NZ_CBDRKV010000003.1"/>
</dbReference>
<evidence type="ECO:0000256" key="1">
    <source>
        <dbReference type="SAM" id="SignalP"/>
    </source>
</evidence>
<evidence type="ECO:0000313" key="3">
    <source>
        <dbReference type="Proteomes" id="UP000679629"/>
    </source>
</evidence>
<dbReference type="Proteomes" id="UP000679629">
    <property type="component" value="Chromosome"/>
</dbReference>
<accession>A0ABX8G1T3</accession>
<reference evidence="3" key="1">
    <citation type="submission" date="2021-05" db="EMBL/GenBank/DDBJ databases">
        <title>Direct Submission.</title>
        <authorList>
            <person name="Li K."/>
            <person name="Gao J."/>
        </authorList>
    </citation>
    <scope>NUCLEOTIDE SEQUENCE [LARGE SCALE GENOMIC DNA]</scope>
    <source>
        <strain evidence="3">MG62</strain>
    </source>
</reference>
<keyword evidence="3" id="KW-1185">Reference proteome</keyword>
<gene>
    <name evidence="2" type="ORF">KJK29_35355</name>
</gene>
<dbReference type="InterPro" id="IPR011024">
    <property type="entry name" value="G_crystallin-like"/>
</dbReference>
<organism evidence="2 3">
    <name type="scientific">Streptomyces koelreuteriae</name>
    <dbReference type="NCBI Taxonomy" id="2838015"/>
    <lineage>
        <taxon>Bacteria</taxon>
        <taxon>Bacillati</taxon>
        <taxon>Actinomycetota</taxon>
        <taxon>Actinomycetes</taxon>
        <taxon>Kitasatosporales</taxon>
        <taxon>Streptomycetaceae</taxon>
        <taxon>Streptomyces</taxon>
    </lineage>
</organism>
<sequence>MPTSRSLILLSTALASAALFAAPPATSAPSGYDRCPANHFCLFDGPDGTGLMASFRSGSPDLARQSMDNRASSLIHKVPDSVWCVYDERGYGGTEYLRIYPGAKGPFQSDWDNRVSSVRKGECSP</sequence>